<keyword evidence="3" id="KW-1185">Reference proteome</keyword>
<gene>
    <name evidence="2" type="ORF">AVEN_262352_1</name>
</gene>
<feature type="compositionally biased region" description="Basic and acidic residues" evidence="1">
    <location>
        <begin position="1"/>
        <end position="14"/>
    </location>
</feature>
<name>A0A4Y2Q377_ARAVE</name>
<reference evidence="2 3" key="1">
    <citation type="journal article" date="2019" name="Sci. Rep.">
        <title>Orb-weaving spider Araneus ventricosus genome elucidates the spidroin gene catalogue.</title>
        <authorList>
            <person name="Kono N."/>
            <person name="Nakamura H."/>
            <person name="Ohtoshi R."/>
            <person name="Moran D.A.P."/>
            <person name="Shinohara A."/>
            <person name="Yoshida Y."/>
            <person name="Fujiwara M."/>
            <person name="Mori M."/>
            <person name="Tomita M."/>
            <person name="Arakawa K."/>
        </authorList>
    </citation>
    <scope>NUCLEOTIDE SEQUENCE [LARGE SCALE GENOMIC DNA]</scope>
</reference>
<accession>A0A4Y2Q377</accession>
<organism evidence="2 3">
    <name type="scientific">Araneus ventricosus</name>
    <name type="common">Orbweaver spider</name>
    <name type="synonym">Epeira ventricosa</name>
    <dbReference type="NCBI Taxonomy" id="182803"/>
    <lineage>
        <taxon>Eukaryota</taxon>
        <taxon>Metazoa</taxon>
        <taxon>Ecdysozoa</taxon>
        <taxon>Arthropoda</taxon>
        <taxon>Chelicerata</taxon>
        <taxon>Arachnida</taxon>
        <taxon>Araneae</taxon>
        <taxon>Araneomorphae</taxon>
        <taxon>Entelegynae</taxon>
        <taxon>Araneoidea</taxon>
        <taxon>Araneidae</taxon>
        <taxon>Araneus</taxon>
    </lineage>
</organism>
<protein>
    <submittedName>
        <fullName evidence="2">Uncharacterized protein</fullName>
    </submittedName>
</protein>
<proteinExistence type="predicted"/>
<dbReference type="AlphaFoldDB" id="A0A4Y2Q377"/>
<evidence type="ECO:0000313" key="3">
    <source>
        <dbReference type="Proteomes" id="UP000499080"/>
    </source>
</evidence>
<evidence type="ECO:0000256" key="1">
    <source>
        <dbReference type="SAM" id="MobiDB-lite"/>
    </source>
</evidence>
<dbReference type="EMBL" id="BGPR01012587">
    <property type="protein sequence ID" value="GBN56766.1"/>
    <property type="molecule type" value="Genomic_DNA"/>
</dbReference>
<comment type="caution">
    <text evidence="2">The sequence shown here is derived from an EMBL/GenBank/DDBJ whole genome shotgun (WGS) entry which is preliminary data.</text>
</comment>
<sequence>MEHRSVSIRQKETAQQKIPSQNEPLQSTLVKDGAVQEWCRKQDSRTDVTDGLLTMPIALSTQNRADQLTKRFLRRDRVVFNLFEKLKTGLGGSDSASNEDLQDAKKRPISTRWR</sequence>
<feature type="region of interest" description="Disordered" evidence="1">
    <location>
        <begin position="1"/>
        <end position="27"/>
    </location>
</feature>
<dbReference type="Proteomes" id="UP000499080">
    <property type="component" value="Unassembled WGS sequence"/>
</dbReference>
<evidence type="ECO:0000313" key="2">
    <source>
        <dbReference type="EMBL" id="GBN56766.1"/>
    </source>
</evidence>
<feature type="region of interest" description="Disordered" evidence="1">
    <location>
        <begin position="88"/>
        <end position="114"/>
    </location>
</feature>
<feature type="compositionally biased region" description="Polar residues" evidence="1">
    <location>
        <begin position="15"/>
        <end position="27"/>
    </location>
</feature>